<protein>
    <submittedName>
        <fullName evidence="4">DUF222 domain-containing protein</fullName>
    </submittedName>
</protein>
<feature type="region of interest" description="Disordered" evidence="2">
    <location>
        <begin position="253"/>
        <end position="272"/>
    </location>
</feature>
<accession>A0ABW7Q424</accession>
<dbReference type="Proteomes" id="UP001610861">
    <property type="component" value="Unassembled WGS sequence"/>
</dbReference>
<evidence type="ECO:0000256" key="2">
    <source>
        <dbReference type="SAM" id="MobiDB-lite"/>
    </source>
</evidence>
<gene>
    <name evidence="4" type="ORF">ACH3VR_02660</name>
</gene>
<comment type="caution">
    <text evidence="4">The sequence shown here is derived from an EMBL/GenBank/DDBJ whole genome shotgun (WGS) entry which is preliminary data.</text>
</comment>
<proteinExistence type="inferred from homology"/>
<dbReference type="InterPro" id="IPR003615">
    <property type="entry name" value="HNH_nuc"/>
</dbReference>
<dbReference type="RefSeq" id="WP_396639199.1">
    <property type="nucleotide sequence ID" value="NZ_JBIQWL010000001.1"/>
</dbReference>
<dbReference type="InterPro" id="IPR002711">
    <property type="entry name" value="HNH"/>
</dbReference>
<organism evidence="4 5">
    <name type="scientific">Microbacterium alkaliflavum</name>
    <dbReference type="NCBI Taxonomy" id="3248839"/>
    <lineage>
        <taxon>Bacteria</taxon>
        <taxon>Bacillati</taxon>
        <taxon>Actinomycetota</taxon>
        <taxon>Actinomycetes</taxon>
        <taxon>Micrococcales</taxon>
        <taxon>Microbacteriaceae</taxon>
        <taxon>Microbacterium</taxon>
    </lineage>
</organism>
<dbReference type="InterPro" id="IPR003870">
    <property type="entry name" value="DUF222"/>
</dbReference>
<feature type="domain" description="HNH nuclease" evidence="3">
    <location>
        <begin position="368"/>
        <end position="419"/>
    </location>
</feature>
<dbReference type="Pfam" id="PF01844">
    <property type="entry name" value="HNH"/>
    <property type="match status" value="1"/>
</dbReference>
<dbReference type="SMART" id="SM00507">
    <property type="entry name" value="HNHc"/>
    <property type="match status" value="1"/>
</dbReference>
<evidence type="ECO:0000259" key="3">
    <source>
        <dbReference type="SMART" id="SM00507"/>
    </source>
</evidence>
<reference evidence="4 5" key="1">
    <citation type="submission" date="2024-09" db="EMBL/GenBank/DDBJ databases">
        <authorList>
            <person name="Pan X."/>
        </authorList>
    </citation>
    <scope>NUCLEOTIDE SEQUENCE [LARGE SCALE GENOMIC DNA]</scope>
    <source>
        <strain evidence="4 5">B2969</strain>
    </source>
</reference>
<name>A0ABW7Q424_9MICO</name>
<dbReference type="Gene3D" id="1.10.30.50">
    <property type="match status" value="1"/>
</dbReference>
<dbReference type="EMBL" id="JBIQWL010000001">
    <property type="protein sequence ID" value="MFH8249257.1"/>
    <property type="molecule type" value="Genomic_DNA"/>
</dbReference>
<evidence type="ECO:0000313" key="5">
    <source>
        <dbReference type="Proteomes" id="UP001610861"/>
    </source>
</evidence>
<dbReference type="CDD" id="cd00085">
    <property type="entry name" value="HNHc"/>
    <property type="match status" value="1"/>
</dbReference>
<comment type="similarity">
    <text evidence="1">Belongs to the Rv1128c/1148c/1588c/1702c/1945/3466 family.</text>
</comment>
<evidence type="ECO:0000256" key="1">
    <source>
        <dbReference type="ARBA" id="ARBA00023450"/>
    </source>
</evidence>
<sequence>MTDPFAGVEAALAAARTAWDAAHVGGVASADGVEGAPLAVLNTAMGVLRRHVDAMHATIAAEIARASRVELGSAGLAKQQGYRTPTSMIAAATGANVGDAARLVAVGEATAPRMTLTGAQAPPKHPEVAAGLSGGRLSVAAAAAIVALLDRVAYRADGEALREALREAERVLVAQAHGLGMDQLRKILTRAEAWLNPDGVAPHEDDLRAAAYLHIREEQDGSIVIDARLDPERGAPVKTAIDALVGEQLRRRHDQRTGATGDRSGPIGDDDRRTIPQLQADALATLCRHVLDCDHADIPTGGATIIVRIGLEQLETGSGYGTIDGIAQPVSVATVRRMAADAHIIPLVLGGDSDILDYGRSKRLFTRAQKLALTERDGGCAGCGLPPGMTQVHHLKWWDRDTGPTDLDNGILLCTRCHHRVHDEDWDIHIDGAGVTAKVWFIPPTHVDPTRTPRLGGRARYDFTLTA</sequence>
<dbReference type="Pfam" id="PF02720">
    <property type="entry name" value="DUF222"/>
    <property type="match status" value="1"/>
</dbReference>
<keyword evidence="5" id="KW-1185">Reference proteome</keyword>
<evidence type="ECO:0000313" key="4">
    <source>
        <dbReference type="EMBL" id="MFH8249257.1"/>
    </source>
</evidence>